<keyword evidence="1" id="KW-0472">Membrane</keyword>
<evidence type="ECO:0000256" key="1">
    <source>
        <dbReference type="SAM" id="Phobius"/>
    </source>
</evidence>
<keyword evidence="1" id="KW-1133">Transmembrane helix</keyword>
<proteinExistence type="predicted"/>
<dbReference type="EMBL" id="JABGBW010000001">
    <property type="protein sequence ID" value="MBC2575581.1"/>
    <property type="molecule type" value="Genomic_DNA"/>
</dbReference>
<dbReference type="RefSeq" id="WP_185623578.1">
    <property type="nucleotide sequence ID" value="NZ_JABGBW010000001.1"/>
</dbReference>
<dbReference type="Proteomes" id="UP000713904">
    <property type="component" value="Unassembled WGS sequence"/>
</dbReference>
<comment type="caution">
    <text evidence="2">The sequence shown here is derived from an EMBL/GenBank/DDBJ whole genome shotgun (WGS) entry which is preliminary data.</text>
</comment>
<dbReference type="Pfam" id="PF11193">
    <property type="entry name" value="DUF2812"/>
    <property type="match status" value="1"/>
</dbReference>
<dbReference type="InterPro" id="IPR021359">
    <property type="entry name" value="DUF2812"/>
</dbReference>
<accession>A0ABR6TJI4</accession>
<gene>
    <name evidence="2" type="ORF">HLB29_02675</name>
</gene>
<reference evidence="2 3" key="1">
    <citation type="submission" date="2020-05" db="EMBL/GenBank/DDBJ databases">
        <title>Draft genome of xy-202 and genomic insight in genome of the genus Peptostreptococcus.</title>
        <authorList>
            <person name="Zhang Z."/>
        </authorList>
    </citation>
    <scope>NUCLEOTIDE SEQUENCE [LARGE SCALE GENOMIC DNA]</scope>
    <source>
        <strain evidence="2 3">DSM 27025</strain>
    </source>
</reference>
<name>A0ABR6TJI4_9FIRM</name>
<protein>
    <submittedName>
        <fullName evidence="2">DUF2812 domain-containing protein</fullName>
    </submittedName>
</protein>
<feature type="transmembrane region" description="Helical" evidence="1">
    <location>
        <begin position="154"/>
        <end position="172"/>
    </location>
</feature>
<keyword evidence="1" id="KW-0812">Transmembrane</keyword>
<evidence type="ECO:0000313" key="2">
    <source>
        <dbReference type="EMBL" id="MBC2575581.1"/>
    </source>
</evidence>
<evidence type="ECO:0000313" key="3">
    <source>
        <dbReference type="Proteomes" id="UP000713904"/>
    </source>
</evidence>
<sequence length="185" mass="22698">MDRRKTRVRFFTIADYLEEEKWLEEQHKKGWKLLKMIPPCFFIFEECDSEEVIYQLDYKDEKVTEDYLQMYKDYGWEYLGSCFGWNYFRKLDINVLCENDRKIFSDTESKISMIEHIFRTRMLPLLIIFFAIIIPNLIRLIQKNSKFGGSYLEVFYISLFILYLFIFIYCGLKLKKLKKEFRDGY</sequence>
<feature type="transmembrane region" description="Helical" evidence="1">
    <location>
        <begin position="122"/>
        <end position="142"/>
    </location>
</feature>
<keyword evidence="3" id="KW-1185">Reference proteome</keyword>
<organism evidence="2 3">
    <name type="scientific">Peptostreptococcus canis</name>
    <dbReference type="NCBI Taxonomy" id="1159213"/>
    <lineage>
        <taxon>Bacteria</taxon>
        <taxon>Bacillati</taxon>
        <taxon>Bacillota</taxon>
        <taxon>Clostridia</taxon>
        <taxon>Peptostreptococcales</taxon>
        <taxon>Peptostreptococcaceae</taxon>
        <taxon>Peptostreptococcus</taxon>
    </lineage>
</organism>